<evidence type="ECO:0000256" key="6">
    <source>
        <dbReference type="ARBA" id="ARBA00023139"/>
    </source>
</evidence>
<accession>A0A3R7WFP6</accession>
<proteinExistence type="inferred from homology"/>
<feature type="transmembrane region" description="Helical" evidence="10">
    <location>
        <begin position="125"/>
        <end position="143"/>
    </location>
</feature>
<comment type="subcellular location">
    <subcellularLocation>
        <location evidence="1">Endomembrane system</location>
        <topology evidence="1">Multi-pass membrane protein</topology>
    </subcellularLocation>
</comment>
<evidence type="ECO:0000256" key="5">
    <source>
        <dbReference type="ARBA" id="ARBA00023136"/>
    </source>
</evidence>
<evidence type="ECO:0000256" key="1">
    <source>
        <dbReference type="ARBA" id="ARBA00004127"/>
    </source>
</evidence>
<feature type="transmembrane region" description="Helical" evidence="10">
    <location>
        <begin position="80"/>
        <end position="105"/>
    </location>
</feature>
<dbReference type="EC" id="2.3.1.225" evidence="10"/>
<comment type="caution">
    <text evidence="13">The sequence shown here is derived from an EMBL/GenBank/DDBJ whole genome shotgun (WGS) entry which is preliminary data.</text>
</comment>
<evidence type="ECO:0000259" key="12">
    <source>
        <dbReference type="Pfam" id="PF01529"/>
    </source>
</evidence>
<dbReference type="GO" id="GO:0005794">
    <property type="term" value="C:Golgi apparatus"/>
    <property type="evidence" value="ECO:0007669"/>
    <property type="project" value="TreeGrafter"/>
</dbReference>
<dbReference type="Pfam" id="PF01529">
    <property type="entry name" value="DHHC"/>
    <property type="match status" value="1"/>
</dbReference>
<evidence type="ECO:0000313" key="13">
    <source>
        <dbReference type="EMBL" id="RQM24220.1"/>
    </source>
</evidence>
<comment type="catalytic activity">
    <reaction evidence="9 10">
        <text>L-cysteinyl-[protein] + hexadecanoyl-CoA = S-hexadecanoyl-L-cysteinyl-[protein] + CoA</text>
        <dbReference type="Rhea" id="RHEA:36683"/>
        <dbReference type="Rhea" id="RHEA-COMP:10131"/>
        <dbReference type="Rhea" id="RHEA-COMP:11032"/>
        <dbReference type="ChEBI" id="CHEBI:29950"/>
        <dbReference type="ChEBI" id="CHEBI:57287"/>
        <dbReference type="ChEBI" id="CHEBI:57379"/>
        <dbReference type="ChEBI" id="CHEBI:74151"/>
        <dbReference type="EC" id="2.3.1.225"/>
    </reaction>
</comment>
<dbReference type="PANTHER" id="PTHR22883:SF43">
    <property type="entry name" value="PALMITOYLTRANSFERASE APP"/>
    <property type="match status" value="1"/>
</dbReference>
<keyword evidence="5 10" id="KW-0472">Membrane</keyword>
<dbReference type="GO" id="GO:0005783">
    <property type="term" value="C:endoplasmic reticulum"/>
    <property type="evidence" value="ECO:0007669"/>
    <property type="project" value="TreeGrafter"/>
</dbReference>
<evidence type="ECO:0000256" key="9">
    <source>
        <dbReference type="ARBA" id="ARBA00048048"/>
    </source>
</evidence>
<keyword evidence="14" id="KW-1185">Reference proteome</keyword>
<evidence type="ECO:0000256" key="2">
    <source>
        <dbReference type="ARBA" id="ARBA00022679"/>
    </source>
</evidence>
<name>A0A3R7WFP6_APHAT</name>
<dbReference type="VEuPathDB" id="FungiDB:H257_17165"/>
<keyword evidence="4 10" id="KW-1133">Transmembrane helix</keyword>
<keyword evidence="3 10" id="KW-0812">Transmembrane</keyword>
<organism evidence="13 14">
    <name type="scientific">Aphanomyces astaci</name>
    <name type="common">Crayfish plague agent</name>
    <dbReference type="NCBI Taxonomy" id="112090"/>
    <lineage>
        <taxon>Eukaryota</taxon>
        <taxon>Sar</taxon>
        <taxon>Stramenopiles</taxon>
        <taxon>Oomycota</taxon>
        <taxon>Saprolegniomycetes</taxon>
        <taxon>Saprolegniales</taxon>
        <taxon>Verrucalvaceae</taxon>
        <taxon>Aphanomyces</taxon>
    </lineage>
</organism>
<dbReference type="Proteomes" id="UP000284702">
    <property type="component" value="Unassembled WGS sequence"/>
</dbReference>
<reference evidence="13" key="1">
    <citation type="submission" date="2018-07" db="EMBL/GenBank/DDBJ databases">
        <title>Annotation of Aphanomyces astaci genome assembly.</title>
        <authorList>
            <person name="Studholme D.J."/>
        </authorList>
    </citation>
    <scope>NUCLEOTIDE SEQUENCE [LARGE SCALE GENOMIC DNA]</scope>
    <source>
        <strain evidence="13">Pc</strain>
    </source>
</reference>
<keyword evidence="6" id="KW-0564">Palmitate</keyword>
<evidence type="ECO:0000256" key="11">
    <source>
        <dbReference type="SAM" id="MobiDB-lite"/>
    </source>
</evidence>
<keyword evidence="8 10" id="KW-0012">Acyltransferase</keyword>
<evidence type="ECO:0000256" key="3">
    <source>
        <dbReference type="ARBA" id="ARBA00022692"/>
    </source>
</evidence>
<comment type="similarity">
    <text evidence="10">Belongs to the DHHC palmitoyltransferase family.</text>
</comment>
<comment type="domain">
    <text evidence="10">The DHHC domain is required for palmitoyltransferase activity.</text>
</comment>
<evidence type="ECO:0000256" key="4">
    <source>
        <dbReference type="ARBA" id="ARBA00022989"/>
    </source>
</evidence>
<dbReference type="GO" id="GO:0019706">
    <property type="term" value="F:protein-cysteine S-palmitoyltransferase activity"/>
    <property type="evidence" value="ECO:0007669"/>
    <property type="project" value="UniProtKB-EC"/>
</dbReference>
<dbReference type="AlphaFoldDB" id="A0A3R7WFP6"/>
<protein>
    <recommendedName>
        <fullName evidence="10">Palmitoyltransferase</fullName>
        <ecNumber evidence="10">2.3.1.225</ecNumber>
    </recommendedName>
</protein>
<feature type="domain" description="Palmitoyltransferase DHHC" evidence="12">
    <location>
        <begin position="187"/>
        <end position="256"/>
    </location>
</feature>
<keyword evidence="7" id="KW-0449">Lipoprotein</keyword>
<dbReference type="EMBL" id="MZMZ02002755">
    <property type="protein sequence ID" value="RQM24220.1"/>
    <property type="molecule type" value="Genomic_DNA"/>
</dbReference>
<sequence>MASAAGIEMQELRKGGDPDRTSSTTTVDEEEGLVSSAVHMNDEEYATPTDPCRCCFGFRKIGQSYVVRERAPFILVGPHWIGVLVTLSLIVVSTVLFIGQQYAVLHFLSHVAYSHDVARCRGLDAWYTCLSVFMCIATTYFLFKTTCTDPGIVPRGTLHTDPALISRCSYCGVDLRPLSTTRMIQLRTIDICDVHQSRHTEHCDDCGVCIEKYDHHCPWMGKCIGKANMKWFQLFNLAWVLYLVFVLVVTMQNASAHADLLVKAGNHFINHVQGSSR</sequence>
<keyword evidence="2 10" id="KW-0808">Transferase</keyword>
<dbReference type="GO" id="GO:0006612">
    <property type="term" value="P:protein targeting to membrane"/>
    <property type="evidence" value="ECO:0007669"/>
    <property type="project" value="TreeGrafter"/>
</dbReference>
<dbReference type="InterPro" id="IPR001594">
    <property type="entry name" value="Palmitoyltrfase_DHHC"/>
</dbReference>
<evidence type="ECO:0000256" key="7">
    <source>
        <dbReference type="ARBA" id="ARBA00023288"/>
    </source>
</evidence>
<evidence type="ECO:0000313" key="14">
    <source>
        <dbReference type="Proteomes" id="UP000284702"/>
    </source>
</evidence>
<feature type="region of interest" description="Disordered" evidence="11">
    <location>
        <begin position="1"/>
        <end position="29"/>
    </location>
</feature>
<dbReference type="InterPro" id="IPR039859">
    <property type="entry name" value="PFA4/ZDH16/20/ERF2-like"/>
</dbReference>
<gene>
    <name evidence="13" type="ORF">B5M09_003497</name>
</gene>
<evidence type="ECO:0000256" key="8">
    <source>
        <dbReference type="ARBA" id="ARBA00023315"/>
    </source>
</evidence>
<feature type="transmembrane region" description="Helical" evidence="10">
    <location>
        <begin position="231"/>
        <end position="251"/>
    </location>
</feature>
<evidence type="ECO:0000256" key="10">
    <source>
        <dbReference type="RuleBase" id="RU079119"/>
    </source>
</evidence>
<feature type="compositionally biased region" description="Basic and acidic residues" evidence="11">
    <location>
        <begin position="10"/>
        <end position="20"/>
    </location>
</feature>
<dbReference type="PROSITE" id="PS50216">
    <property type="entry name" value="DHHC"/>
    <property type="match status" value="1"/>
</dbReference>
<dbReference type="PANTHER" id="PTHR22883">
    <property type="entry name" value="ZINC FINGER DHHC DOMAIN CONTAINING PROTEIN"/>
    <property type="match status" value="1"/>
</dbReference>